<evidence type="ECO:0000256" key="8">
    <source>
        <dbReference type="SAM" id="Phobius"/>
    </source>
</evidence>
<evidence type="ECO:0000256" key="5">
    <source>
        <dbReference type="ARBA" id="ARBA00022824"/>
    </source>
</evidence>
<dbReference type="Proteomes" id="UP001217089">
    <property type="component" value="Unassembled WGS sequence"/>
</dbReference>
<accession>A0ABQ9EVS7</accession>
<keyword evidence="6 8" id="KW-1133">Transmembrane helix</keyword>
<evidence type="ECO:0000256" key="3">
    <source>
        <dbReference type="ARBA" id="ARBA00022502"/>
    </source>
</evidence>
<evidence type="ECO:0000256" key="2">
    <source>
        <dbReference type="ARBA" id="ARBA00004687"/>
    </source>
</evidence>
<sequence>MHIIGLRFVTETFHFSMLLAATAILPGLFFLGINFSSWIRVFFQNGAEIGSESIVFITSLCSIIGAWLGAFPIPLDWDRPWQVWPVSCVLGNLIGYSAGLVIGTIHMYIKYNKIRKLKIT</sequence>
<evidence type="ECO:0000256" key="1">
    <source>
        <dbReference type="ARBA" id="ARBA00004477"/>
    </source>
</evidence>
<keyword evidence="10" id="KW-1185">Reference proteome</keyword>
<dbReference type="Pfam" id="PF06699">
    <property type="entry name" value="PIG-F"/>
    <property type="match status" value="1"/>
</dbReference>
<evidence type="ECO:0008006" key="11">
    <source>
        <dbReference type="Google" id="ProtNLM"/>
    </source>
</evidence>
<keyword evidence="4 8" id="KW-0812">Transmembrane</keyword>
<feature type="transmembrane region" description="Helical" evidence="8">
    <location>
        <begin position="81"/>
        <end position="109"/>
    </location>
</feature>
<evidence type="ECO:0000313" key="10">
    <source>
        <dbReference type="Proteomes" id="UP001217089"/>
    </source>
</evidence>
<comment type="caution">
    <text evidence="9">The sequence shown here is derived from an EMBL/GenBank/DDBJ whole genome shotgun (WGS) entry which is preliminary data.</text>
</comment>
<reference evidence="9 10" key="1">
    <citation type="submission" date="2022-12" db="EMBL/GenBank/DDBJ databases">
        <title>Chromosome-level genome of Tegillarca granosa.</title>
        <authorList>
            <person name="Kim J."/>
        </authorList>
    </citation>
    <scope>NUCLEOTIDE SEQUENCE [LARGE SCALE GENOMIC DNA]</scope>
    <source>
        <strain evidence="9">Teg-2019</strain>
        <tissue evidence="9">Adductor muscle</tissue>
    </source>
</reference>
<keyword evidence="5" id="KW-0256">Endoplasmic reticulum</keyword>
<evidence type="ECO:0000256" key="6">
    <source>
        <dbReference type="ARBA" id="ARBA00022989"/>
    </source>
</evidence>
<comment type="subcellular location">
    <subcellularLocation>
        <location evidence="1">Endoplasmic reticulum membrane</location>
        <topology evidence="1">Multi-pass membrane protein</topology>
    </subcellularLocation>
</comment>
<name>A0ABQ9EVS7_TEGGR</name>
<evidence type="ECO:0000313" key="9">
    <source>
        <dbReference type="EMBL" id="KAJ8308446.1"/>
    </source>
</evidence>
<keyword evidence="7 8" id="KW-0472">Membrane</keyword>
<proteinExistence type="predicted"/>
<feature type="transmembrane region" description="Helical" evidence="8">
    <location>
        <begin position="54"/>
        <end position="75"/>
    </location>
</feature>
<organism evidence="9 10">
    <name type="scientific">Tegillarca granosa</name>
    <name type="common">Malaysian cockle</name>
    <name type="synonym">Anadara granosa</name>
    <dbReference type="NCBI Taxonomy" id="220873"/>
    <lineage>
        <taxon>Eukaryota</taxon>
        <taxon>Metazoa</taxon>
        <taxon>Spiralia</taxon>
        <taxon>Lophotrochozoa</taxon>
        <taxon>Mollusca</taxon>
        <taxon>Bivalvia</taxon>
        <taxon>Autobranchia</taxon>
        <taxon>Pteriomorphia</taxon>
        <taxon>Arcoida</taxon>
        <taxon>Arcoidea</taxon>
        <taxon>Arcidae</taxon>
        <taxon>Tegillarca</taxon>
    </lineage>
</organism>
<feature type="transmembrane region" description="Helical" evidence="8">
    <location>
        <begin position="12"/>
        <end position="33"/>
    </location>
</feature>
<evidence type="ECO:0000256" key="4">
    <source>
        <dbReference type="ARBA" id="ARBA00022692"/>
    </source>
</evidence>
<comment type="pathway">
    <text evidence="2">Glycolipid biosynthesis; glycosylphosphatidylinositol-anchor biosynthesis.</text>
</comment>
<protein>
    <recommendedName>
        <fullName evidence="11">Phosphatidylinositol-glycan biosynthesis class F protein</fullName>
    </recommendedName>
</protein>
<dbReference type="InterPro" id="IPR009580">
    <property type="entry name" value="GPI_biosynthesis_protein_Pig-F"/>
</dbReference>
<dbReference type="EMBL" id="JARBDR010000657">
    <property type="protein sequence ID" value="KAJ8308446.1"/>
    <property type="molecule type" value="Genomic_DNA"/>
</dbReference>
<keyword evidence="3" id="KW-0337">GPI-anchor biosynthesis</keyword>
<gene>
    <name evidence="9" type="ORF">KUTeg_013320</name>
</gene>
<evidence type="ECO:0000256" key="7">
    <source>
        <dbReference type="ARBA" id="ARBA00023136"/>
    </source>
</evidence>